<feature type="compositionally biased region" description="Basic and acidic residues" evidence="1">
    <location>
        <begin position="242"/>
        <end position="271"/>
    </location>
</feature>
<organism evidence="4 5">
    <name type="scientific">Vitrella brassicaformis (strain CCMP3155)</name>
    <dbReference type="NCBI Taxonomy" id="1169540"/>
    <lineage>
        <taxon>Eukaryota</taxon>
        <taxon>Sar</taxon>
        <taxon>Alveolata</taxon>
        <taxon>Colpodellida</taxon>
        <taxon>Vitrellaceae</taxon>
        <taxon>Vitrella</taxon>
    </lineage>
</organism>
<name>A0A0G4ETT3_VITBC</name>
<dbReference type="OrthoDB" id="445556at2759"/>
<feature type="compositionally biased region" description="Low complexity" evidence="1">
    <location>
        <begin position="1037"/>
        <end position="1057"/>
    </location>
</feature>
<feature type="compositionally biased region" description="Low complexity" evidence="1">
    <location>
        <begin position="1076"/>
        <end position="1089"/>
    </location>
</feature>
<feature type="transmembrane region" description="Helical" evidence="2">
    <location>
        <begin position="521"/>
        <end position="547"/>
    </location>
</feature>
<feature type="compositionally biased region" description="Low complexity" evidence="1">
    <location>
        <begin position="751"/>
        <end position="764"/>
    </location>
</feature>
<feature type="compositionally biased region" description="Basic residues" evidence="1">
    <location>
        <begin position="1"/>
        <end position="11"/>
    </location>
</feature>
<feature type="compositionally biased region" description="Low complexity" evidence="1">
    <location>
        <begin position="285"/>
        <end position="294"/>
    </location>
</feature>
<dbReference type="SMART" id="SM00271">
    <property type="entry name" value="DnaJ"/>
    <property type="match status" value="1"/>
</dbReference>
<feature type="transmembrane region" description="Helical" evidence="2">
    <location>
        <begin position="671"/>
        <end position="690"/>
    </location>
</feature>
<keyword evidence="2" id="KW-0472">Membrane</keyword>
<feature type="compositionally biased region" description="Low complexity" evidence="1">
    <location>
        <begin position="1127"/>
        <end position="1139"/>
    </location>
</feature>
<feature type="transmembrane region" description="Helical" evidence="2">
    <location>
        <begin position="478"/>
        <end position="509"/>
    </location>
</feature>
<evidence type="ECO:0000256" key="2">
    <source>
        <dbReference type="SAM" id="Phobius"/>
    </source>
</evidence>
<dbReference type="STRING" id="1169540.A0A0G4ETT3"/>
<evidence type="ECO:0000256" key="1">
    <source>
        <dbReference type="SAM" id="MobiDB-lite"/>
    </source>
</evidence>
<feature type="region of interest" description="Disordered" evidence="1">
    <location>
        <begin position="1031"/>
        <end position="1349"/>
    </location>
</feature>
<feature type="compositionally biased region" description="Pro residues" evidence="1">
    <location>
        <begin position="943"/>
        <end position="956"/>
    </location>
</feature>
<dbReference type="SUPFAM" id="SSF46565">
    <property type="entry name" value="Chaperone J-domain"/>
    <property type="match status" value="1"/>
</dbReference>
<proteinExistence type="predicted"/>
<evidence type="ECO:0000313" key="4">
    <source>
        <dbReference type="EMBL" id="CEM02037.1"/>
    </source>
</evidence>
<keyword evidence="5" id="KW-1185">Reference proteome</keyword>
<dbReference type="CDD" id="cd06257">
    <property type="entry name" value="DnaJ"/>
    <property type="match status" value="1"/>
</dbReference>
<reference evidence="4 5" key="1">
    <citation type="submission" date="2014-11" db="EMBL/GenBank/DDBJ databases">
        <authorList>
            <person name="Zhu J."/>
            <person name="Qi W."/>
            <person name="Song R."/>
        </authorList>
    </citation>
    <scope>NUCLEOTIDE SEQUENCE [LARGE SCALE GENOMIC DNA]</scope>
</reference>
<feature type="compositionally biased region" description="Basic and acidic residues" evidence="1">
    <location>
        <begin position="106"/>
        <end position="116"/>
    </location>
</feature>
<feature type="compositionally biased region" description="Acidic residues" evidence="1">
    <location>
        <begin position="212"/>
        <end position="223"/>
    </location>
</feature>
<feature type="compositionally biased region" description="Low complexity" evidence="1">
    <location>
        <begin position="957"/>
        <end position="971"/>
    </location>
</feature>
<evidence type="ECO:0000259" key="3">
    <source>
        <dbReference type="PROSITE" id="PS50076"/>
    </source>
</evidence>
<keyword evidence="2" id="KW-1133">Transmembrane helix</keyword>
<feature type="region of interest" description="Disordered" evidence="1">
    <location>
        <begin position="106"/>
        <end position="155"/>
    </location>
</feature>
<evidence type="ECO:0000313" key="5">
    <source>
        <dbReference type="Proteomes" id="UP000041254"/>
    </source>
</evidence>
<dbReference type="InterPro" id="IPR050817">
    <property type="entry name" value="DjlA_DnaK_co-chaperone"/>
</dbReference>
<feature type="compositionally biased region" description="Polar residues" evidence="1">
    <location>
        <begin position="1298"/>
        <end position="1313"/>
    </location>
</feature>
<feature type="compositionally biased region" description="Basic and acidic residues" evidence="1">
    <location>
        <begin position="829"/>
        <end position="839"/>
    </location>
</feature>
<feature type="transmembrane region" description="Helical" evidence="2">
    <location>
        <begin position="559"/>
        <end position="578"/>
    </location>
</feature>
<accession>A0A0G4ETT3</accession>
<feature type="compositionally biased region" description="Acidic residues" evidence="1">
    <location>
        <begin position="768"/>
        <end position="785"/>
    </location>
</feature>
<dbReference type="InterPro" id="IPR036869">
    <property type="entry name" value="J_dom_sf"/>
</dbReference>
<dbReference type="VEuPathDB" id="CryptoDB:Vbra_13424"/>
<protein>
    <recommendedName>
        <fullName evidence="3">J domain-containing protein</fullName>
    </recommendedName>
</protein>
<feature type="compositionally biased region" description="Acidic residues" evidence="1">
    <location>
        <begin position="876"/>
        <end position="888"/>
    </location>
</feature>
<feature type="region of interest" description="Disordered" evidence="1">
    <location>
        <begin position="737"/>
        <end position="999"/>
    </location>
</feature>
<feature type="region of interest" description="Disordered" evidence="1">
    <location>
        <begin position="1"/>
        <end position="29"/>
    </location>
</feature>
<dbReference type="EMBL" id="CDMY01000316">
    <property type="protein sequence ID" value="CEM02037.1"/>
    <property type="molecule type" value="Genomic_DNA"/>
</dbReference>
<dbReference type="PROSITE" id="PS50076">
    <property type="entry name" value="DNAJ_2"/>
    <property type="match status" value="1"/>
</dbReference>
<feature type="compositionally biased region" description="Polar residues" evidence="1">
    <location>
        <begin position="1336"/>
        <end position="1349"/>
    </location>
</feature>
<gene>
    <name evidence="4" type="ORF">Vbra_13424</name>
</gene>
<feature type="compositionally biased region" description="Acidic residues" evidence="1">
    <location>
        <begin position="972"/>
        <end position="996"/>
    </location>
</feature>
<feature type="transmembrane region" description="Helical" evidence="2">
    <location>
        <begin position="451"/>
        <end position="472"/>
    </location>
</feature>
<dbReference type="InParanoid" id="A0A0G4ETT3"/>
<dbReference type="InterPro" id="IPR001623">
    <property type="entry name" value="DnaJ_domain"/>
</dbReference>
<dbReference type="Gene3D" id="1.10.287.110">
    <property type="entry name" value="DnaJ domain"/>
    <property type="match status" value="1"/>
</dbReference>
<keyword evidence="2" id="KW-0812">Transmembrane</keyword>
<feature type="domain" description="J" evidence="3">
    <location>
        <begin position="142"/>
        <end position="222"/>
    </location>
</feature>
<dbReference type="Pfam" id="PF00226">
    <property type="entry name" value="DnaJ"/>
    <property type="match status" value="1"/>
</dbReference>
<feature type="region of interest" description="Disordered" evidence="1">
    <location>
        <begin position="203"/>
        <end position="294"/>
    </location>
</feature>
<feature type="transmembrane region" description="Helical" evidence="2">
    <location>
        <begin position="702"/>
        <end position="726"/>
    </location>
</feature>
<sequence length="1349" mass="147095">MARNRRNRNQQRRYGGPQPRPQPRRGGRTDYDDDGYHYEYYYGPPGGVHFFTEPPKIGVWRMVELWAVGMYVWVMLLREYLIDLLYPTKAQQDARRTWQDYQRRKQQEEEWRRGGWDNEEGADGGRWGDSGVQEEEEDKGPPPHEVLGVSEDASEKEIRSAYKKKALILHPDKNPGKEEWAKKQFHALGRAHEEMMKRINAKRAAETTNDSTDNDNENNETGEQDTPNNETDQDGPSGAASPRERAREEKKKRKEAEREFERQCKAEDQRLKQAKAQRAREEAEGSSSAAGLADGWDGSSHGLYSEYNSPGHLQAIIREDCLHLFVKMLVDQVLVDQEGVESLASFLTQDLGRGSTPLHFCAFFGRIFIAGRLVQLAQQLTDMRVEPLLFKTLIMQKNQDGYTPFEVAKERFGDAPHGSDGHCLMVRLQTLQEHIEKVEEGKKRRIDWRGIMLVVCTILVALALHLHLPYWVGWRPTVTVAIALCAWGGSAVVLGGCALWVVFYCMAFIGKLAIGLVCEYWCVAIGLCCEYWWQAILGAVVVVGVIANLEINVMNMSGQVVWVVEVGLHAVTAVLSVFKRADTLCIKFIELMCVWDWLVWLVRTAKSSLTRLSGKCYPTTSTSTSSTVSSLPLSPSQLAIADDTRPPTPHSSSAQQLPIKTRVSKWLLSRLIDALSCVSSCLSMVSALFFRLDPRMPFRCKHLLTLAIVTVTLWKFGVVPGGNLAVSMPSMSSLSQLWSPLPSHFSPPSPSAYRSAHSRAASESIHQDDDDEEEEEEDDFFDEDVGAAPTSAPAPAKNKTSSMQQEGAGDEGSEGEESAQPALADDDASEQHDHHHEEDATTDDEPSTPHRPSEPSPASHVVPDPADDTRSASESEAPDVDESGESSAEDIWVAEMDEGDEFEDDGADAAAAIPEKPQHVWQSVRLPTDDDDSDGDSLEAKPPITPQPHEPSPEPPAESAADAAAAAADPGADPEADIESDDMDTETEEAAIDESPDLPMDAVTLTLLGIVIWVALGVGWWLFSVKARPDDVDAPDQQQQQSRNETATAADGQDTAGRPTAHQTPSSTDERGQAEPRPSSSGRSSISATPSPPKPSVLPSASPGDDSVHSETPTSTVASESAQPVRTAAAAAAKPATAPLSRNAKRKARKERKKAAATGREGEREGPAGTTLEAEAPSAGDMDEHEEGTQHEEEPAGSTTHPESIPVTAHDTAPASPTIPTRSVYVRATSSPAQVLPPSTVELPAGAPPRPNVAPPLPSPATPESKTKTPTMTPSRPSGRVWVPTAHRGHQQQQQQQPSDTQSRSPEPTTMSPSRGSRGLGRGLGVGVTIRPPPASITSVLQQNASHWG</sequence>
<feature type="compositionally biased region" description="Acidic residues" evidence="1">
    <location>
        <begin position="808"/>
        <end position="817"/>
    </location>
</feature>
<feature type="compositionally biased region" description="Polar residues" evidence="1">
    <location>
        <begin position="1110"/>
        <end position="1124"/>
    </location>
</feature>
<feature type="transmembrane region" description="Helical" evidence="2">
    <location>
        <begin position="1002"/>
        <end position="1023"/>
    </location>
</feature>
<dbReference type="PRINTS" id="PR00625">
    <property type="entry name" value="JDOMAIN"/>
</dbReference>
<feature type="compositionally biased region" description="Acidic residues" evidence="1">
    <location>
        <begin position="895"/>
        <end position="907"/>
    </location>
</feature>
<feature type="compositionally biased region" description="Pro residues" evidence="1">
    <location>
        <begin position="1246"/>
        <end position="1261"/>
    </location>
</feature>
<dbReference type="Proteomes" id="UP000041254">
    <property type="component" value="Unassembled WGS sequence"/>
</dbReference>
<feature type="compositionally biased region" description="Basic residues" evidence="1">
    <location>
        <begin position="1143"/>
        <end position="1155"/>
    </location>
</feature>
<dbReference type="PANTHER" id="PTHR24074">
    <property type="entry name" value="CO-CHAPERONE PROTEIN DJLA"/>
    <property type="match status" value="1"/>
</dbReference>